<comment type="caution">
    <text evidence="2">The sequence shown here is derived from an EMBL/GenBank/DDBJ whole genome shotgun (WGS) entry which is preliminary data.</text>
</comment>
<keyword evidence="3" id="KW-1185">Reference proteome</keyword>
<evidence type="ECO:0000256" key="1">
    <source>
        <dbReference type="SAM" id="MobiDB-lite"/>
    </source>
</evidence>
<feature type="region of interest" description="Disordered" evidence="1">
    <location>
        <begin position="30"/>
        <end position="70"/>
    </location>
</feature>
<organism evidence="2 3">
    <name type="scientific">Thalassoglobus neptunius</name>
    <dbReference type="NCBI Taxonomy" id="1938619"/>
    <lineage>
        <taxon>Bacteria</taxon>
        <taxon>Pseudomonadati</taxon>
        <taxon>Planctomycetota</taxon>
        <taxon>Planctomycetia</taxon>
        <taxon>Planctomycetales</taxon>
        <taxon>Planctomycetaceae</taxon>
        <taxon>Thalassoglobus</taxon>
    </lineage>
</organism>
<accession>A0A5C5V9K3</accession>
<dbReference type="RefSeq" id="WP_146512593.1">
    <property type="nucleotide sequence ID" value="NZ_SIHI01000088.1"/>
</dbReference>
<proteinExistence type="predicted"/>
<dbReference type="OrthoDB" id="290953at2"/>
<dbReference type="Proteomes" id="UP000317243">
    <property type="component" value="Unassembled WGS sequence"/>
</dbReference>
<dbReference type="PROSITE" id="PS51257">
    <property type="entry name" value="PROKAR_LIPOPROTEIN"/>
    <property type="match status" value="1"/>
</dbReference>
<evidence type="ECO:0000313" key="3">
    <source>
        <dbReference type="Proteomes" id="UP000317243"/>
    </source>
</evidence>
<name>A0A5C5V9K3_9PLAN</name>
<evidence type="ECO:0000313" key="2">
    <source>
        <dbReference type="EMBL" id="TWT34961.1"/>
    </source>
</evidence>
<sequence>MKTSHWKLTIAALSLGMFVVGCGIKPAEESSAENAAAQSEENDLDHGEDGEGGEGDHAHGPGPHGGTVADWGGGAYHVEFTVDHDKKEATVYILGSDEKSPEPIAAGSVLLNIKEPSLLLELLPMPLDGEGDGQSSRFVGTHEELATVTEYEGTISGLVDGTPYAGNFSEVAQDPEH</sequence>
<dbReference type="AlphaFoldDB" id="A0A5C5V9K3"/>
<protein>
    <submittedName>
        <fullName evidence="2">Uncharacterized protein</fullName>
    </submittedName>
</protein>
<dbReference type="EMBL" id="SIHI01000088">
    <property type="protein sequence ID" value="TWT34961.1"/>
    <property type="molecule type" value="Genomic_DNA"/>
</dbReference>
<feature type="compositionally biased region" description="Basic and acidic residues" evidence="1">
    <location>
        <begin position="44"/>
        <end position="59"/>
    </location>
</feature>
<reference evidence="2 3" key="1">
    <citation type="submission" date="2019-02" db="EMBL/GenBank/DDBJ databases">
        <title>Deep-cultivation of Planctomycetes and their phenomic and genomic characterization uncovers novel biology.</title>
        <authorList>
            <person name="Wiegand S."/>
            <person name="Jogler M."/>
            <person name="Boedeker C."/>
            <person name="Pinto D."/>
            <person name="Vollmers J."/>
            <person name="Rivas-Marin E."/>
            <person name="Kohn T."/>
            <person name="Peeters S.H."/>
            <person name="Heuer A."/>
            <person name="Rast P."/>
            <person name="Oberbeckmann S."/>
            <person name="Bunk B."/>
            <person name="Jeske O."/>
            <person name="Meyerdierks A."/>
            <person name="Storesund J.E."/>
            <person name="Kallscheuer N."/>
            <person name="Luecker S."/>
            <person name="Lage O.M."/>
            <person name="Pohl T."/>
            <person name="Merkel B.J."/>
            <person name="Hornburger P."/>
            <person name="Mueller R.-W."/>
            <person name="Bruemmer F."/>
            <person name="Labrenz M."/>
            <person name="Spormann A.M."/>
            <person name="Op Den Camp H."/>
            <person name="Overmann J."/>
            <person name="Amann R."/>
            <person name="Jetten M.S.M."/>
            <person name="Mascher T."/>
            <person name="Medema M.H."/>
            <person name="Devos D.P."/>
            <person name="Kaster A.-K."/>
            <person name="Ovreas L."/>
            <person name="Rohde M."/>
            <person name="Galperin M.Y."/>
            <person name="Jogler C."/>
        </authorList>
    </citation>
    <scope>NUCLEOTIDE SEQUENCE [LARGE SCALE GENOMIC DNA]</scope>
    <source>
        <strain evidence="2 3">KOR42</strain>
    </source>
</reference>
<gene>
    <name evidence="2" type="ORF">KOR42_53650</name>
</gene>